<dbReference type="STRING" id="1684307.A0A316U2V0"/>
<evidence type="ECO:0000256" key="2">
    <source>
        <dbReference type="SAM" id="SignalP"/>
    </source>
</evidence>
<feature type="signal peptide" evidence="2">
    <location>
        <begin position="1"/>
        <end position="21"/>
    </location>
</feature>
<reference evidence="3 4" key="1">
    <citation type="journal article" date="2018" name="Mol. Biol. Evol.">
        <title>Broad Genomic Sampling Reveals a Smut Pathogenic Ancestry of the Fungal Clade Ustilaginomycotina.</title>
        <authorList>
            <person name="Kijpornyongpan T."/>
            <person name="Mondo S.J."/>
            <person name="Barry K."/>
            <person name="Sandor L."/>
            <person name="Lee J."/>
            <person name="Lipzen A."/>
            <person name="Pangilinan J."/>
            <person name="LaButti K."/>
            <person name="Hainaut M."/>
            <person name="Henrissat B."/>
            <person name="Grigoriev I.V."/>
            <person name="Spatafora J.W."/>
            <person name="Aime M.C."/>
        </authorList>
    </citation>
    <scope>NUCLEOTIDE SEQUENCE [LARGE SCALE GENOMIC DNA]</scope>
    <source>
        <strain evidence="3 4">MCA 4718</strain>
    </source>
</reference>
<name>A0A316U2V0_9BASI</name>
<dbReference type="SUPFAM" id="SSF53474">
    <property type="entry name" value="alpha/beta-Hydrolases"/>
    <property type="match status" value="1"/>
</dbReference>
<evidence type="ECO:0008006" key="5">
    <source>
        <dbReference type="Google" id="ProtNLM"/>
    </source>
</evidence>
<accession>A0A316U2V0</accession>
<dbReference type="Gene3D" id="3.40.50.1820">
    <property type="entry name" value="alpha/beta hydrolase"/>
    <property type="match status" value="1"/>
</dbReference>
<keyword evidence="1" id="KW-0472">Membrane</keyword>
<evidence type="ECO:0000313" key="4">
    <source>
        <dbReference type="Proteomes" id="UP000245942"/>
    </source>
</evidence>
<dbReference type="EMBL" id="KZ819332">
    <property type="protein sequence ID" value="PWN19134.1"/>
    <property type="molecule type" value="Genomic_DNA"/>
</dbReference>
<dbReference type="PANTHER" id="PTHR35560">
    <property type="entry name" value="BLL0132 PROTEIN"/>
    <property type="match status" value="1"/>
</dbReference>
<keyword evidence="1" id="KW-1133">Transmembrane helix</keyword>
<keyword evidence="4" id="KW-1185">Reference proteome</keyword>
<proteinExistence type="predicted"/>
<keyword evidence="2" id="KW-0732">Signal</keyword>
<sequence>MRLTTSHTASRLASLLPAVVAIGLATRPLNAQAQDSTTTYDYVPDPARDAIVAQCSTDPARAARAALQLPYIAGNSSNGYIGTKYIEAEDADQANAYPWTSSIPFVANAAASGSADGGWQALPDLEGFTLNRTIEIRDGAIQPAYITANYNAASIKRGILVMPGKPRDSWKYTNLIRNALTVQQTLFPEWGVTSDEVIIIGPAWLNNFDQTAGAAQNNELVFHGTQWQSGGRSRSPAISDRITSYEALDAFADMLFDKNQFPNLNQVVMVGHSMGGQMLQRYSLLKKTKAYDNNLRYWLGNPGSYAWIEDARPYANASCQGGNEWAYGLNGSVTPYGRSEVRSDKAGVITRFLGRKLIYALGLMDNGAGDTHCEALLQGGNHLDRGSEFILSVETASSGTWPANHTANYVAGVSHQDYPMMSNNVSMEHIFYRDFDVRYPDLNNVDSSDDDPTEAKAKSFATPTHTIIAYCLLLGSIGATMLAFIALPFVFPVNSHWQEQEAWAKELKRAPPPAAVGGGSRI</sequence>
<feature type="chain" id="PRO_5016244106" description="Alpha/beta-hydrolase" evidence="2">
    <location>
        <begin position="22"/>
        <end position="522"/>
    </location>
</feature>
<dbReference type="GeneID" id="37017028"/>
<dbReference type="AlphaFoldDB" id="A0A316U2V0"/>
<dbReference type="InterPro" id="IPR029058">
    <property type="entry name" value="AB_hydrolase_fold"/>
</dbReference>
<dbReference type="RefSeq" id="XP_025346294.1">
    <property type="nucleotide sequence ID" value="XM_025495294.1"/>
</dbReference>
<dbReference type="OrthoDB" id="5985073at2759"/>
<feature type="transmembrane region" description="Helical" evidence="1">
    <location>
        <begin position="467"/>
        <end position="491"/>
    </location>
</feature>
<dbReference type="PANTHER" id="PTHR35560:SF3">
    <property type="entry name" value="PEPTIDASE S9 PROLYL OLIGOPEPTIDASE CATALYTIC DOMAIN-CONTAINING PROTEIN"/>
    <property type="match status" value="1"/>
</dbReference>
<protein>
    <recommendedName>
        <fullName evidence="5">Alpha/beta-hydrolase</fullName>
    </recommendedName>
</protein>
<organism evidence="3 4">
    <name type="scientific">Pseudomicrostroma glucosiphilum</name>
    <dbReference type="NCBI Taxonomy" id="1684307"/>
    <lineage>
        <taxon>Eukaryota</taxon>
        <taxon>Fungi</taxon>
        <taxon>Dikarya</taxon>
        <taxon>Basidiomycota</taxon>
        <taxon>Ustilaginomycotina</taxon>
        <taxon>Exobasidiomycetes</taxon>
        <taxon>Microstromatales</taxon>
        <taxon>Microstromatales incertae sedis</taxon>
        <taxon>Pseudomicrostroma</taxon>
    </lineage>
</organism>
<keyword evidence="1" id="KW-0812">Transmembrane</keyword>
<evidence type="ECO:0000256" key="1">
    <source>
        <dbReference type="SAM" id="Phobius"/>
    </source>
</evidence>
<gene>
    <name evidence="3" type="ORF">BCV69DRAFT_45425</name>
</gene>
<dbReference type="Proteomes" id="UP000245942">
    <property type="component" value="Unassembled WGS sequence"/>
</dbReference>
<evidence type="ECO:0000313" key="3">
    <source>
        <dbReference type="EMBL" id="PWN19134.1"/>
    </source>
</evidence>